<dbReference type="GO" id="GO:0030337">
    <property type="term" value="F:DNA polymerase processivity factor activity"/>
    <property type="evidence" value="ECO:0007669"/>
    <property type="project" value="UniProtKB-UniRule"/>
</dbReference>
<dbReference type="InterPro" id="IPR000730">
    <property type="entry name" value="Pr_cel_nuc_antig"/>
</dbReference>
<protein>
    <recommendedName>
        <fullName evidence="3">DNA polymerase sliding clamp</fullName>
    </recommendedName>
    <alternativeName>
        <fullName evidence="3">Proliferating cell nuclear antigen homolog</fullName>
        <shortName evidence="3">PCNA</shortName>
    </alternativeName>
</protein>
<dbReference type="InterPro" id="IPR022648">
    <property type="entry name" value="Pr_cel_nuc_antig_N"/>
</dbReference>
<dbReference type="GO" id="GO:0003677">
    <property type="term" value="F:DNA binding"/>
    <property type="evidence" value="ECO:0007669"/>
    <property type="project" value="UniProtKB-UniRule"/>
</dbReference>
<keyword evidence="1 3" id="KW-0235">DNA replication</keyword>
<evidence type="ECO:0000256" key="3">
    <source>
        <dbReference type="HAMAP-Rule" id="MF_00317"/>
    </source>
</evidence>
<accession>A0A9Q4KRC5</accession>
<dbReference type="NCBIfam" id="NF002222">
    <property type="entry name" value="PRK01115.1-5"/>
    <property type="match status" value="1"/>
</dbReference>
<dbReference type="CDD" id="cd00577">
    <property type="entry name" value="PCNA"/>
    <property type="match status" value="1"/>
</dbReference>
<dbReference type="RefSeq" id="WP_274923922.1">
    <property type="nucleotide sequence ID" value="NZ_JAKELO010000002.1"/>
</dbReference>
<dbReference type="HAMAP" id="MF_00317">
    <property type="entry name" value="DNApol_clamp_arch"/>
    <property type="match status" value="1"/>
</dbReference>
<dbReference type="PRINTS" id="PR00339">
    <property type="entry name" value="PCNACYCLIN"/>
</dbReference>
<comment type="subunit">
    <text evidence="3">Homotrimer. The subunits circularize to form a toroid; DNA passes through its center. Replication factor C (RFC) is required to load the toroid on the DNA.</text>
</comment>
<keyword evidence="2 3" id="KW-0238">DNA-binding</keyword>
<sequence length="247" mass="26739">MLKAAIDTDTFRETIDVIAALVTECRMHIGEDGLKTRAVDTANVAMISLDLSKEAFSSFVATECDLGIDIAKMKSIIGMMGKGDELTLELPEGGNKMEMVFSGYQYSVTLLDGNTIRKDPQLPNIDLPAKIRISGAAINDGIKAASVISDKIALGVDAASGIFYMEAEGDSDHIRLERGSDILISLEPSDVRSLFSLDYLRDMGKVMARADVVEVQIGNDHPVRVSFDFADGHGHVDFLLAPRIEAD</sequence>
<proteinExistence type="inferred from homology"/>
<dbReference type="PANTHER" id="PTHR11352">
    <property type="entry name" value="PROLIFERATING CELL NUCLEAR ANTIGEN"/>
    <property type="match status" value="1"/>
</dbReference>
<evidence type="ECO:0000256" key="2">
    <source>
        <dbReference type="ARBA" id="ARBA00023125"/>
    </source>
</evidence>
<feature type="domain" description="Proliferating cell nuclear antigen PCNA N-terminal" evidence="4">
    <location>
        <begin position="10"/>
        <end position="102"/>
    </location>
</feature>
<dbReference type="AlphaFoldDB" id="A0A9Q4KRC5"/>
<dbReference type="GO" id="GO:0006272">
    <property type="term" value="P:leading strand elongation"/>
    <property type="evidence" value="ECO:0007669"/>
    <property type="project" value="TreeGrafter"/>
</dbReference>
<gene>
    <name evidence="3" type="primary">pcn</name>
    <name evidence="5" type="ORF">L0665_01295</name>
</gene>
<dbReference type="GO" id="GO:0006275">
    <property type="term" value="P:regulation of DNA replication"/>
    <property type="evidence" value="ECO:0007669"/>
    <property type="project" value="UniProtKB-UniRule"/>
</dbReference>
<dbReference type="Gene3D" id="3.70.10.10">
    <property type="match status" value="1"/>
</dbReference>
<keyword evidence="6" id="KW-1185">Reference proteome</keyword>
<evidence type="ECO:0000313" key="5">
    <source>
        <dbReference type="EMBL" id="MDE4907262.1"/>
    </source>
</evidence>
<evidence type="ECO:0000313" key="6">
    <source>
        <dbReference type="Proteomes" id="UP001143747"/>
    </source>
</evidence>
<evidence type="ECO:0000256" key="1">
    <source>
        <dbReference type="ARBA" id="ARBA00022705"/>
    </source>
</evidence>
<dbReference type="Pfam" id="PF00705">
    <property type="entry name" value="PCNA_N"/>
    <property type="match status" value="1"/>
</dbReference>
<name>A0A9Q4KRC5_9EURY</name>
<dbReference type="Proteomes" id="UP001143747">
    <property type="component" value="Unassembled WGS sequence"/>
</dbReference>
<comment type="function">
    <text evidence="3">Sliding clamp subunit that acts as a moving platform for DNA processing. Responsible for tethering the catalytic subunit of DNA polymerase and other proteins to DNA during high-speed replication.</text>
</comment>
<organism evidence="5 6">
    <name type="scientific">Methanogenium marinum</name>
    <dbReference type="NCBI Taxonomy" id="348610"/>
    <lineage>
        <taxon>Archaea</taxon>
        <taxon>Methanobacteriati</taxon>
        <taxon>Methanobacteriota</taxon>
        <taxon>Stenosarchaea group</taxon>
        <taxon>Methanomicrobia</taxon>
        <taxon>Methanomicrobiales</taxon>
        <taxon>Methanomicrobiaceae</taxon>
        <taxon>Methanogenium</taxon>
    </lineage>
</organism>
<dbReference type="PANTHER" id="PTHR11352:SF0">
    <property type="entry name" value="PROLIFERATING CELL NUCLEAR ANTIGEN"/>
    <property type="match status" value="1"/>
</dbReference>
<dbReference type="EMBL" id="JAKELO010000002">
    <property type="protein sequence ID" value="MDE4907262.1"/>
    <property type="molecule type" value="Genomic_DNA"/>
</dbReference>
<reference evidence="5" key="1">
    <citation type="submission" date="2022-01" db="EMBL/GenBank/DDBJ databases">
        <title>Draft genome of Methanogenium marinum DSM 15558.</title>
        <authorList>
            <person name="Chen S.-C."/>
            <person name="You Y.-T."/>
        </authorList>
    </citation>
    <scope>NUCLEOTIDE SEQUENCE</scope>
    <source>
        <strain evidence="5">DSM 15558</strain>
    </source>
</reference>
<dbReference type="InterPro" id="IPR046938">
    <property type="entry name" value="DNA_clamp_sf"/>
</dbReference>
<comment type="similarity">
    <text evidence="3">Belongs to the PCNA family.</text>
</comment>
<dbReference type="SUPFAM" id="SSF55979">
    <property type="entry name" value="DNA clamp"/>
    <property type="match status" value="1"/>
</dbReference>
<evidence type="ECO:0000259" key="4">
    <source>
        <dbReference type="Pfam" id="PF00705"/>
    </source>
</evidence>
<comment type="caution">
    <text evidence="5">The sequence shown here is derived from an EMBL/GenBank/DDBJ whole genome shotgun (WGS) entry which is preliminary data.</text>
</comment>